<evidence type="ECO:0000256" key="6">
    <source>
        <dbReference type="ARBA" id="ARBA00023157"/>
    </source>
</evidence>
<evidence type="ECO:0000256" key="7">
    <source>
        <dbReference type="ARBA" id="ARBA00023180"/>
    </source>
</evidence>
<comment type="similarity">
    <text evidence="2">Belongs to the histidine acid phosphatase family.</text>
</comment>
<comment type="caution">
    <text evidence="9">The sequence shown here is derived from an EMBL/GenBank/DDBJ whole genome shotgun (WGS) entry which is preliminary data.</text>
</comment>
<dbReference type="PANTHER" id="PTHR11567:SF211">
    <property type="entry name" value="PROSTATIC ACID PHOSPHATASE"/>
    <property type="match status" value="1"/>
</dbReference>
<accession>A0AAW2I0N4</accession>
<dbReference type="InterPro" id="IPR033379">
    <property type="entry name" value="Acid_Pase_AS"/>
</dbReference>
<feature type="chain" id="PRO_5043632327" description="acid phosphatase" evidence="8">
    <location>
        <begin position="17"/>
        <end position="359"/>
    </location>
</feature>
<dbReference type="Gene3D" id="3.40.50.1240">
    <property type="entry name" value="Phosphoglycerate mutase-like"/>
    <property type="match status" value="1"/>
</dbReference>
<dbReference type="AlphaFoldDB" id="A0AAW2I0N4"/>
<evidence type="ECO:0000256" key="3">
    <source>
        <dbReference type="ARBA" id="ARBA00012646"/>
    </source>
</evidence>
<name>A0AAW2I0N4_9NEOP</name>
<dbReference type="GO" id="GO:0003993">
    <property type="term" value="F:acid phosphatase activity"/>
    <property type="evidence" value="ECO:0007669"/>
    <property type="project" value="UniProtKB-EC"/>
</dbReference>
<dbReference type="InterPro" id="IPR029033">
    <property type="entry name" value="His_PPase_superfam"/>
</dbReference>
<keyword evidence="5" id="KW-0378">Hydrolase</keyword>
<organism evidence="9">
    <name type="scientific">Menopon gallinae</name>
    <name type="common">poultry shaft louse</name>
    <dbReference type="NCBI Taxonomy" id="328185"/>
    <lineage>
        <taxon>Eukaryota</taxon>
        <taxon>Metazoa</taxon>
        <taxon>Ecdysozoa</taxon>
        <taxon>Arthropoda</taxon>
        <taxon>Hexapoda</taxon>
        <taxon>Insecta</taxon>
        <taxon>Pterygota</taxon>
        <taxon>Neoptera</taxon>
        <taxon>Paraneoptera</taxon>
        <taxon>Psocodea</taxon>
        <taxon>Troctomorpha</taxon>
        <taxon>Phthiraptera</taxon>
        <taxon>Amblycera</taxon>
        <taxon>Menoponidae</taxon>
        <taxon>Menopon</taxon>
    </lineage>
</organism>
<dbReference type="PROSITE" id="PS00616">
    <property type="entry name" value="HIS_ACID_PHOSPHAT_1"/>
    <property type="match status" value="1"/>
</dbReference>
<dbReference type="PANTHER" id="PTHR11567">
    <property type="entry name" value="ACID PHOSPHATASE-RELATED"/>
    <property type="match status" value="1"/>
</dbReference>
<evidence type="ECO:0000256" key="8">
    <source>
        <dbReference type="SAM" id="SignalP"/>
    </source>
</evidence>
<dbReference type="EC" id="3.1.3.2" evidence="3"/>
<feature type="signal peptide" evidence="8">
    <location>
        <begin position="1"/>
        <end position="16"/>
    </location>
</feature>
<keyword evidence="6" id="KW-1015">Disulfide bond</keyword>
<proteinExistence type="inferred from homology"/>
<evidence type="ECO:0000256" key="2">
    <source>
        <dbReference type="ARBA" id="ARBA00005375"/>
    </source>
</evidence>
<dbReference type="Pfam" id="PF00328">
    <property type="entry name" value="His_Phos_2"/>
    <property type="match status" value="1"/>
</dbReference>
<dbReference type="EMBL" id="JARGDH010000002">
    <property type="protein sequence ID" value="KAL0275197.1"/>
    <property type="molecule type" value="Genomic_DNA"/>
</dbReference>
<evidence type="ECO:0000256" key="1">
    <source>
        <dbReference type="ARBA" id="ARBA00000032"/>
    </source>
</evidence>
<dbReference type="SUPFAM" id="SSF53254">
    <property type="entry name" value="Phosphoglycerate mutase-like"/>
    <property type="match status" value="1"/>
</dbReference>
<comment type="catalytic activity">
    <reaction evidence="1">
        <text>a phosphate monoester + H2O = an alcohol + phosphate</text>
        <dbReference type="Rhea" id="RHEA:15017"/>
        <dbReference type="ChEBI" id="CHEBI:15377"/>
        <dbReference type="ChEBI" id="CHEBI:30879"/>
        <dbReference type="ChEBI" id="CHEBI:43474"/>
        <dbReference type="ChEBI" id="CHEBI:67140"/>
        <dbReference type="EC" id="3.1.3.2"/>
    </reaction>
</comment>
<keyword evidence="7" id="KW-0325">Glycoprotein</keyword>
<evidence type="ECO:0000313" key="9">
    <source>
        <dbReference type="EMBL" id="KAL0275197.1"/>
    </source>
</evidence>
<dbReference type="InterPro" id="IPR000560">
    <property type="entry name" value="His_Pase_clade-2"/>
</dbReference>
<sequence>MLLLSVFGILAASAVSSPVPDGYELETVAVLHRHGYRAPLETYPTDPHGNESIWSNGFGQLTNAGKSQMHEFGKWLRNRYDGFLPAIYNDRDVYAKATEISRDMMSAAALLSGLYEPTGTDVWNPDIKWQPIPVHATPLSEEHTLMTVEDCPKLTDLVTDLMNSDYVRGKFDKYSPTTSEISKNAGYEDNKIVESIWLYDVFLAQSLNDLDLPDWTGAFFPDPLHEMLAFLYRIHAHDKTMQRLACGPLLKEVLSNLDETVSGNSTYKMRVYSVHDQTIVDFLRCLDVDDEETLPPFAAAVLVELYRKRDDHFVAVKYKVKDELRDLQIPKCGDLCKLATLKESVKTVLPTDWHKECLP</sequence>
<keyword evidence="4 8" id="KW-0732">Signal</keyword>
<evidence type="ECO:0000256" key="4">
    <source>
        <dbReference type="ARBA" id="ARBA00022729"/>
    </source>
</evidence>
<protein>
    <recommendedName>
        <fullName evidence="3">acid phosphatase</fullName>
        <ecNumber evidence="3">3.1.3.2</ecNumber>
    </recommendedName>
</protein>
<reference evidence="9" key="1">
    <citation type="journal article" date="2024" name="Gigascience">
        <title>Chromosome-level genome of the poultry shaft louse Menopon gallinae provides insight into the host-switching and adaptive evolution of parasitic lice.</title>
        <authorList>
            <person name="Xu Y."/>
            <person name="Ma L."/>
            <person name="Liu S."/>
            <person name="Liang Y."/>
            <person name="Liu Q."/>
            <person name="He Z."/>
            <person name="Tian L."/>
            <person name="Duan Y."/>
            <person name="Cai W."/>
            <person name="Li H."/>
            <person name="Song F."/>
        </authorList>
    </citation>
    <scope>NUCLEOTIDE SEQUENCE</scope>
    <source>
        <strain evidence="9">Cailab_2023a</strain>
    </source>
</reference>
<dbReference type="CDD" id="cd07061">
    <property type="entry name" value="HP_HAP_like"/>
    <property type="match status" value="1"/>
</dbReference>
<gene>
    <name evidence="9" type="ORF">PYX00_003131</name>
</gene>
<dbReference type="InterPro" id="IPR050645">
    <property type="entry name" value="Histidine_acid_phosphatase"/>
</dbReference>
<evidence type="ECO:0000256" key="5">
    <source>
        <dbReference type="ARBA" id="ARBA00022801"/>
    </source>
</evidence>